<comment type="caution">
    <text evidence="2">The sequence shown here is derived from an EMBL/GenBank/DDBJ whole genome shotgun (WGS) entry which is preliminary data.</text>
</comment>
<dbReference type="EMBL" id="QYYA01000001">
    <property type="protein sequence ID" value="RJG19439.1"/>
    <property type="molecule type" value="Genomic_DNA"/>
</dbReference>
<name>A0A418Y1M2_9GAMM</name>
<evidence type="ECO:0008006" key="4">
    <source>
        <dbReference type="Google" id="ProtNLM"/>
    </source>
</evidence>
<proteinExistence type="predicted"/>
<dbReference type="InterPro" id="IPR038404">
    <property type="entry name" value="TRAP_DctP_sf"/>
</dbReference>
<protein>
    <recommendedName>
        <fullName evidence="4">RND transporter</fullName>
    </recommendedName>
</protein>
<gene>
    <name evidence="2" type="ORF">D4A39_00805</name>
</gene>
<dbReference type="OrthoDB" id="6075679at2"/>
<sequence>MESVVRLIPLLFTLLGFTLSLPALADNTLNLTPAQQAELERFAPGVELTPELADKLRAIAFDQSRSLDDRITAMQKVAGFSQGEPLKRRICIWDIAGRAGPIFKAAQDQRARLLRYGVDLDIQPYTSESVVAEDLKAGICDAALMTGMRGRLFNKYTGTIDSIGGLPSDEHMRILLQVLANPKSADKMVQGEYVILGVAPGGAAYVFVNDKSINTLANAAGKRVAVLDYDPTQAEMVAQVGATPVASDIVSAPNKFNNGVVDVLACPLVAYEVLELYKGMEPDGGIINYPLAQITMQLIGRKDKFPNEVAQLVREEFFNSYHLIKERLDQEAEKVPDHWWIEIPDSDQREYEIMMQEARLQLREKGYYHPDMLTLQRKIRCKLNPAHSECSNPVE</sequence>
<dbReference type="InterPro" id="IPR045758">
    <property type="entry name" value="AdeT1/2"/>
</dbReference>
<evidence type="ECO:0000313" key="2">
    <source>
        <dbReference type="EMBL" id="RJG19439.1"/>
    </source>
</evidence>
<dbReference type="Proteomes" id="UP000283734">
    <property type="component" value="Unassembled WGS sequence"/>
</dbReference>
<reference evidence="2 3" key="1">
    <citation type="submission" date="2018-09" db="EMBL/GenBank/DDBJ databases">
        <title>Alcanivorax profundi sp. nov., isolated from 1000 m-depth seawater of the Mariana Trench.</title>
        <authorList>
            <person name="Liu J."/>
        </authorList>
    </citation>
    <scope>NUCLEOTIDE SEQUENCE [LARGE SCALE GENOMIC DNA]</scope>
    <source>
        <strain evidence="2 3">MTEO17</strain>
    </source>
</reference>
<organism evidence="2 3">
    <name type="scientific">Alcanivorax profundi</name>
    <dbReference type="NCBI Taxonomy" id="2338368"/>
    <lineage>
        <taxon>Bacteria</taxon>
        <taxon>Pseudomonadati</taxon>
        <taxon>Pseudomonadota</taxon>
        <taxon>Gammaproteobacteria</taxon>
        <taxon>Oceanospirillales</taxon>
        <taxon>Alcanivoracaceae</taxon>
        <taxon>Alcanivorax</taxon>
    </lineage>
</organism>
<feature type="signal peptide" evidence="1">
    <location>
        <begin position="1"/>
        <end position="25"/>
    </location>
</feature>
<evidence type="ECO:0000313" key="3">
    <source>
        <dbReference type="Proteomes" id="UP000283734"/>
    </source>
</evidence>
<feature type="chain" id="PRO_5019087743" description="RND transporter" evidence="1">
    <location>
        <begin position="26"/>
        <end position="395"/>
    </location>
</feature>
<dbReference type="AlphaFoldDB" id="A0A418Y1M2"/>
<dbReference type="Gene3D" id="3.40.190.170">
    <property type="entry name" value="Bacterial extracellular solute-binding protein, family 7"/>
    <property type="match status" value="1"/>
</dbReference>
<evidence type="ECO:0000256" key="1">
    <source>
        <dbReference type="SAM" id="SignalP"/>
    </source>
</evidence>
<accession>A0A418Y1M2</accession>
<keyword evidence="1" id="KW-0732">Signal</keyword>
<keyword evidence="3" id="KW-1185">Reference proteome</keyword>
<dbReference type="Pfam" id="PF19582">
    <property type="entry name" value="AdeT1_2"/>
    <property type="match status" value="1"/>
</dbReference>